<comment type="caution">
    <text evidence="1">The sequence shown here is derived from an EMBL/GenBank/DDBJ whole genome shotgun (WGS) entry which is preliminary data.</text>
</comment>
<evidence type="ECO:0000313" key="2">
    <source>
        <dbReference type="Proteomes" id="UP001150603"/>
    </source>
</evidence>
<gene>
    <name evidence="1" type="ORF">FBU59_007068</name>
</gene>
<proteinExistence type="predicted"/>
<name>A0ACC1IY14_9FUNG</name>
<keyword evidence="2" id="KW-1185">Reference proteome</keyword>
<reference evidence="1" key="1">
    <citation type="submission" date="2022-07" db="EMBL/GenBank/DDBJ databases">
        <title>Phylogenomic reconstructions and comparative analyses of Kickxellomycotina fungi.</title>
        <authorList>
            <person name="Reynolds N.K."/>
            <person name="Stajich J.E."/>
            <person name="Barry K."/>
            <person name="Grigoriev I.V."/>
            <person name="Crous P."/>
            <person name="Smith M.E."/>
        </authorList>
    </citation>
    <scope>NUCLEOTIDE SEQUENCE</scope>
    <source>
        <strain evidence="1">NRRL 5244</strain>
    </source>
</reference>
<dbReference type="EMBL" id="JANBPW010006548">
    <property type="protein sequence ID" value="KAJ1929185.1"/>
    <property type="molecule type" value="Genomic_DNA"/>
</dbReference>
<feature type="non-terminal residue" evidence="1">
    <location>
        <position position="277"/>
    </location>
</feature>
<dbReference type="Proteomes" id="UP001150603">
    <property type="component" value="Unassembled WGS sequence"/>
</dbReference>
<protein>
    <submittedName>
        <fullName evidence="1">Uncharacterized protein</fullName>
    </submittedName>
</protein>
<accession>A0ACC1IY14</accession>
<sequence>MLRSIITTAARRQFAASAPKTLRAAAFSTTSPARNQPSLHTLSEDEQMMKDVVSRFAREVVAPKVSEMDEAEKMDPAVIKGLFETGLMGVETPADLGGAEASFLSAILVIEELAKIDPSVSVLCDVHNTLVNTVFRTYASDHLKNKYLPQLAQEKLGCFCLTEAGSGSDAFALQTRAELKGDHYVLNGSKMWITNSGEADVFLVFATVDPALGYKGITCFVVDKDMGVKIAKKEKKLGIRSSSTCQLAFDDIVVPKENVLGEVGKGYKIAIECLNEG</sequence>
<evidence type="ECO:0000313" key="1">
    <source>
        <dbReference type="EMBL" id="KAJ1929185.1"/>
    </source>
</evidence>
<organism evidence="1 2">
    <name type="scientific">Linderina macrospora</name>
    <dbReference type="NCBI Taxonomy" id="4868"/>
    <lineage>
        <taxon>Eukaryota</taxon>
        <taxon>Fungi</taxon>
        <taxon>Fungi incertae sedis</taxon>
        <taxon>Zoopagomycota</taxon>
        <taxon>Kickxellomycotina</taxon>
        <taxon>Kickxellomycetes</taxon>
        <taxon>Kickxellales</taxon>
        <taxon>Kickxellaceae</taxon>
        <taxon>Linderina</taxon>
    </lineage>
</organism>